<dbReference type="InterPro" id="IPR045344">
    <property type="entry name" value="C-JID"/>
</dbReference>
<protein>
    <recommendedName>
        <fullName evidence="3">C-JID domain-containing protein</fullName>
    </recommendedName>
</protein>
<feature type="domain" description="C-JID" evidence="3">
    <location>
        <begin position="157"/>
        <end position="263"/>
    </location>
</feature>
<dbReference type="Proteomes" id="UP000712281">
    <property type="component" value="Unassembled WGS sequence"/>
</dbReference>
<sequence length="319" mass="36639">MPSSLRLWSCLYKLEMQRCRSLKVFPPVPEGIEELDLSDTLIEEVPPWIENLSQLRHLAMFRCWKLDNVSLSRISKMVGVSCMHITRGDKDTSSLVSLPQPQDSLSSLDAENCVSLETIDGSFHNPDIRLNFLNCVKLNHEARELIQTSVFKHALLPAGEVSRHFIHRATGGSITIHLKERHLPIFLKFKACLLMIDDEGDVDEEDDDYDEEVIVYGDYDTYPHSDHYKKQDTMRLSCRVDGKQNGVTTRYGSSVHILPTPRAFTDHIYVFEASFSLDECNNPEGESELVFDFKVHDYFWVIKECGLQLLELPHVHEDD</sequence>
<dbReference type="EMBL" id="QGKW02002228">
    <property type="protein sequence ID" value="KAF2537015.1"/>
    <property type="molecule type" value="Genomic_DNA"/>
</dbReference>
<keyword evidence="2" id="KW-0677">Repeat</keyword>
<name>A0A8S9FSR3_BRACR</name>
<dbReference type="Pfam" id="PF20160">
    <property type="entry name" value="C-JID"/>
    <property type="match status" value="1"/>
</dbReference>
<evidence type="ECO:0000256" key="2">
    <source>
        <dbReference type="ARBA" id="ARBA00022737"/>
    </source>
</evidence>
<evidence type="ECO:0000313" key="5">
    <source>
        <dbReference type="Proteomes" id="UP000712281"/>
    </source>
</evidence>
<gene>
    <name evidence="4" type="ORF">F2Q68_00021000</name>
</gene>
<proteinExistence type="predicted"/>
<dbReference type="InterPro" id="IPR032675">
    <property type="entry name" value="LRR_dom_sf"/>
</dbReference>
<dbReference type="SUPFAM" id="SSF52047">
    <property type="entry name" value="RNI-like"/>
    <property type="match status" value="1"/>
</dbReference>
<keyword evidence="1" id="KW-0433">Leucine-rich repeat</keyword>
<evidence type="ECO:0000259" key="3">
    <source>
        <dbReference type="Pfam" id="PF20160"/>
    </source>
</evidence>
<comment type="caution">
    <text evidence="4">The sequence shown here is derived from an EMBL/GenBank/DDBJ whole genome shotgun (WGS) entry which is preliminary data.</text>
</comment>
<evidence type="ECO:0000313" key="4">
    <source>
        <dbReference type="EMBL" id="KAF2537015.1"/>
    </source>
</evidence>
<dbReference type="Gene3D" id="3.80.10.10">
    <property type="entry name" value="Ribonuclease Inhibitor"/>
    <property type="match status" value="1"/>
</dbReference>
<organism evidence="4 5">
    <name type="scientific">Brassica cretica</name>
    <name type="common">Mustard</name>
    <dbReference type="NCBI Taxonomy" id="69181"/>
    <lineage>
        <taxon>Eukaryota</taxon>
        <taxon>Viridiplantae</taxon>
        <taxon>Streptophyta</taxon>
        <taxon>Embryophyta</taxon>
        <taxon>Tracheophyta</taxon>
        <taxon>Spermatophyta</taxon>
        <taxon>Magnoliopsida</taxon>
        <taxon>eudicotyledons</taxon>
        <taxon>Gunneridae</taxon>
        <taxon>Pentapetalae</taxon>
        <taxon>rosids</taxon>
        <taxon>malvids</taxon>
        <taxon>Brassicales</taxon>
        <taxon>Brassicaceae</taxon>
        <taxon>Brassiceae</taxon>
        <taxon>Brassica</taxon>
    </lineage>
</organism>
<evidence type="ECO:0000256" key="1">
    <source>
        <dbReference type="ARBA" id="ARBA00022614"/>
    </source>
</evidence>
<accession>A0A8S9FSR3</accession>
<reference evidence="4" key="1">
    <citation type="submission" date="2019-12" db="EMBL/GenBank/DDBJ databases">
        <title>Genome sequencing and annotation of Brassica cretica.</title>
        <authorList>
            <person name="Studholme D.J."/>
            <person name="Sarris P.F."/>
        </authorList>
    </citation>
    <scope>NUCLEOTIDE SEQUENCE</scope>
    <source>
        <strain evidence="4">PFS-001/15</strain>
        <tissue evidence="4">Leaf</tissue>
    </source>
</reference>
<dbReference type="AlphaFoldDB" id="A0A8S9FSR3"/>